<dbReference type="RefSeq" id="WP_120721998.1">
    <property type="nucleotide sequence ID" value="NZ_CP032698.1"/>
</dbReference>
<evidence type="ECO:0000313" key="2">
    <source>
        <dbReference type="Proteomes" id="UP000271554"/>
    </source>
</evidence>
<evidence type="ECO:0000313" key="1">
    <source>
        <dbReference type="EMBL" id="AYG81196.1"/>
    </source>
</evidence>
<sequence length="151" mass="16923">MTDVNPLVYEAHFRRTPFQLLGGMKWEKLVAFRVDDTGVLLGGAPARYRSQLAFVPWKDITSVVVWSQITAANPIQYVGLQRKPGAPRLPGMNADLSRAKTSKLAPHVDHELFLASRPINFWRLDPERLQAAVDAFAPHVPVLVYSQPHLS</sequence>
<accession>A0A387HBH5</accession>
<gene>
    <name evidence="1" type="ORF">DWB77_03338</name>
</gene>
<dbReference type="AlphaFoldDB" id="A0A387HBH5"/>
<reference evidence="1 2" key="1">
    <citation type="submission" date="2018-10" db="EMBL/GenBank/DDBJ databases">
        <title>Relationship between Morphology and Antimicrobial Activity in Streptomyces.</title>
        <authorList>
            <person name="Kang H.J."/>
            <person name="Kim S.B."/>
        </authorList>
    </citation>
    <scope>NUCLEOTIDE SEQUENCE [LARGE SCALE GENOMIC DNA]</scope>
    <source>
        <strain evidence="1 2">BH38</strain>
    </source>
</reference>
<dbReference type="EMBL" id="CP032698">
    <property type="protein sequence ID" value="AYG81196.1"/>
    <property type="molecule type" value="Genomic_DNA"/>
</dbReference>
<organism evidence="1 2">
    <name type="scientific">Streptomyces hundungensis</name>
    <dbReference type="NCBI Taxonomy" id="1077946"/>
    <lineage>
        <taxon>Bacteria</taxon>
        <taxon>Bacillati</taxon>
        <taxon>Actinomycetota</taxon>
        <taxon>Actinomycetes</taxon>
        <taxon>Kitasatosporales</taxon>
        <taxon>Streptomycetaceae</taxon>
        <taxon>Streptomyces</taxon>
    </lineage>
</organism>
<dbReference type="Proteomes" id="UP000271554">
    <property type="component" value="Chromosome"/>
</dbReference>
<dbReference type="KEGG" id="shun:DWB77_03338"/>
<proteinExistence type="predicted"/>
<name>A0A387HBH5_9ACTN</name>
<dbReference type="OrthoDB" id="3362695at2"/>
<keyword evidence="2" id="KW-1185">Reference proteome</keyword>
<protein>
    <submittedName>
        <fullName evidence="1">Uncharacterized protein</fullName>
    </submittedName>
</protein>